<keyword evidence="9" id="KW-0121">Carboxypeptidase</keyword>
<dbReference type="InterPro" id="IPR001567">
    <property type="entry name" value="Pept_M3A_M3B_dom"/>
</dbReference>
<dbReference type="HOGENOM" id="CLU_001805_4_0_4"/>
<keyword evidence="10" id="KW-1185">Reference proteome</keyword>
<gene>
    <name evidence="9" type="primary">dcp2</name>
    <name evidence="9" type="ordered locus">CFU_4433</name>
</gene>
<name>G0AFT4_COLFT</name>
<keyword evidence="4 7" id="KW-0378">Hydrolase</keyword>
<dbReference type="GO" id="GO:0004222">
    <property type="term" value="F:metalloendopeptidase activity"/>
    <property type="evidence" value="ECO:0007669"/>
    <property type="project" value="InterPro"/>
</dbReference>
<accession>G0AFT4</accession>
<evidence type="ECO:0000256" key="1">
    <source>
        <dbReference type="ARBA" id="ARBA00006040"/>
    </source>
</evidence>
<keyword evidence="5 7" id="KW-0862">Zinc</keyword>
<keyword evidence="2 7" id="KW-0645">Protease</keyword>
<dbReference type="CDD" id="cd06456">
    <property type="entry name" value="M3A_DCP"/>
    <property type="match status" value="1"/>
</dbReference>
<dbReference type="GO" id="GO:0005829">
    <property type="term" value="C:cytosol"/>
    <property type="evidence" value="ECO:0007669"/>
    <property type="project" value="TreeGrafter"/>
</dbReference>
<dbReference type="FunFam" id="3.40.390.10:FF:000009">
    <property type="entry name" value="Oligopeptidase A"/>
    <property type="match status" value="1"/>
</dbReference>
<dbReference type="PANTHER" id="PTHR43660">
    <property type="entry name" value="DIPEPTIDYL CARBOXYPEPTIDASE"/>
    <property type="match status" value="1"/>
</dbReference>
<protein>
    <submittedName>
        <fullName evidence="9">Peptidyl-dipeptidase</fullName>
        <ecNumber evidence="9">3.4.15.5</ecNumber>
    </submittedName>
</protein>
<reference evidence="9 10" key="4">
    <citation type="journal article" date="2010" name="Environ. Microbiol.">
        <title>The bacterial genus Collimonas: mycophagy, weathering and other adaptive solutions to life in oligotrophic soil environments.</title>
        <authorList>
            <person name="Leveau J.H."/>
            <person name="Uroz S."/>
            <person name="de Boer W."/>
        </authorList>
    </citation>
    <scope>NUCLEOTIDE SEQUENCE [LARGE SCALE GENOMIC DNA]</scope>
    <source>
        <strain evidence="9 10">Ter331</strain>
    </source>
</reference>
<evidence type="ECO:0000256" key="2">
    <source>
        <dbReference type="ARBA" id="ARBA00022670"/>
    </source>
</evidence>
<dbReference type="GO" id="GO:0004180">
    <property type="term" value="F:carboxypeptidase activity"/>
    <property type="evidence" value="ECO:0007669"/>
    <property type="project" value="UniProtKB-KW"/>
</dbReference>
<dbReference type="Proteomes" id="UP000008392">
    <property type="component" value="Chromosome"/>
</dbReference>
<dbReference type="Pfam" id="PF01432">
    <property type="entry name" value="Peptidase_M3"/>
    <property type="match status" value="1"/>
</dbReference>
<dbReference type="eggNOG" id="COG0339">
    <property type="taxonomic scope" value="Bacteria"/>
</dbReference>
<keyword evidence="6 7" id="KW-0482">Metalloprotease</keyword>
<evidence type="ECO:0000256" key="6">
    <source>
        <dbReference type="ARBA" id="ARBA00023049"/>
    </source>
</evidence>
<dbReference type="EMBL" id="CP002745">
    <property type="protein sequence ID" value="AEK64254.1"/>
    <property type="molecule type" value="Genomic_DNA"/>
</dbReference>
<dbReference type="Gene3D" id="1.10.1370.40">
    <property type="match status" value="3"/>
</dbReference>
<dbReference type="AlphaFoldDB" id="G0AFT4"/>
<evidence type="ECO:0000256" key="4">
    <source>
        <dbReference type="ARBA" id="ARBA00022801"/>
    </source>
</evidence>
<reference evidence="9 10" key="3">
    <citation type="journal article" date="2008" name="FEMS Microbiol. Ecol.">
        <title>Identification and characterization of genes underlying chitinolysis in Collimonas fungivorans Ter331.</title>
        <authorList>
            <person name="Fritsche K."/>
            <person name="de Boer W."/>
            <person name="Gerards S."/>
            <person name="van den Berg M."/>
            <person name="van Veen J.A."/>
            <person name="Leveau J.H."/>
        </authorList>
    </citation>
    <scope>NUCLEOTIDE SEQUENCE [LARGE SCALE GENOMIC DNA]</scope>
    <source>
        <strain evidence="9 10">Ter331</strain>
    </source>
</reference>
<evidence type="ECO:0000256" key="7">
    <source>
        <dbReference type="RuleBase" id="RU003435"/>
    </source>
</evidence>
<dbReference type="SUPFAM" id="SSF55486">
    <property type="entry name" value="Metalloproteases ('zincins'), catalytic domain"/>
    <property type="match status" value="1"/>
</dbReference>
<feature type="domain" description="Peptidase M3A/M3B catalytic" evidence="8">
    <location>
        <begin position="286"/>
        <end position="741"/>
    </location>
</feature>
<dbReference type="InterPro" id="IPR034005">
    <property type="entry name" value="M3A_DCP"/>
</dbReference>
<dbReference type="KEGG" id="cfu:CFU_4433"/>
<organism evidence="9 10">
    <name type="scientific">Collimonas fungivorans (strain Ter331)</name>
    <dbReference type="NCBI Taxonomy" id="1005048"/>
    <lineage>
        <taxon>Bacteria</taxon>
        <taxon>Pseudomonadati</taxon>
        <taxon>Pseudomonadota</taxon>
        <taxon>Betaproteobacteria</taxon>
        <taxon>Burkholderiales</taxon>
        <taxon>Oxalobacteraceae</taxon>
        <taxon>Collimonas</taxon>
    </lineage>
</organism>
<evidence type="ECO:0000313" key="10">
    <source>
        <dbReference type="Proteomes" id="UP000008392"/>
    </source>
</evidence>
<evidence type="ECO:0000259" key="8">
    <source>
        <dbReference type="Pfam" id="PF01432"/>
    </source>
</evidence>
<evidence type="ECO:0000313" key="9">
    <source>
        <dbReference type="EMBL" id="AEK64254.1"/>
    </source>
</evidence>
<reference evidence="9 10" key="5">
    <citation type="journal article" date="2011" name="ISME J.">
        <title>Dual transcriptional profiling of a bacterial/fungal confrontation: Collimonas fungivorans versus Aspergillus niger.</title>
        <authorList>
            <person name="Mela F."/>
            <person name="Fritsche K."/>
            <person name="de Boer W."/>
            <person name="van Veen J.A."/>
            <person name="de Graaff L.H."/>
            <person name="van den Berg M."/>
            <person name="Leveau J.H."/>
        </authorList>
    </citation>
    <scope>NUCLEOTIDE SEQUENCE [LARGE SCALE GENOMIC DNA]</scope>
    <source>
        <strain evidence="9 10">Ter331</strain>
    </source>
</reference>
<dbReference type="GO" id="GO:0046872">
    <property type="term" value="F:metal ion binding"/>
    <property type="evidence" value="ECO:0007669"/>
    <property type="project" value="UniProtKB-UniRule"/>
</dbReference>
<dbReference type="GO" id="GO:0008241">
    <property type="term" value="F:peptidyl-dipeptidase activity"/>
    <property type="evidence" value="ECO:0007669"/>
    <property type="project" value="UniProtKB-EC"/>
</dbReference>
<reference evidence="10" key="6">
    <citation type="submission" date="2011-05" db="EMBL/GenBank/DDBJ databases">
        <title>Complete sequence of Collimonas fungivorans Ter331.</title>
        <authorList>
            <person name="Leveau J.H."/>
        </authorList>
    </citation>
    <scope>NUCLEOTIDE SEQUENCE [LARGE SCALE GENOMIC DNA]</scope>
    <source>
        <strain evidence="10">Ter331</strain>
    </source>
</reference>
<reference evidence="9 10" key="2">
    <citation type="journal article" date="2006" name="J. Microbiol. Methods">
        <title>Genomic flank-sequencing of plasposon insertion sites for rapid identification of functional genes.</title>
        <authorList>
            <person name="Leveau J.H."/>
            <person name="Gerards S."/>
            <person name="Fritsche K."/>
            <person name="Zondag G."/>
            <person name="van Veen J.A."/>
        </authorList>
    </citation>
    <scope>NUCLEOTIDE SEQUENCE [LARGE SCALE GENOMIC DNA]</scope>
    <source>
        <strain evidence="9 10">Ter331</strain>
    </source>
</reference>
<keyword evidence="3 7" id="KW-0479">Metal-binding</keyword>
<sequence>MFRQKNNPVPTQGELMQASTRRITLCGLMLTAIAGMTGCTTADNGSAKASQAATAALAANSPFAQVSSLPYNMPPFDRIKDSDYKPAFEAGMAQQRQEARAIATNSAAPSFDNTIVAMERSGQMLSRVSEVFFNLVSANTSPELDQTQQEMAPKLADHKDAIFLDPQLFARVEQLYQQRSSLGLDPESLRLLERYRTEFVRAGARLSAADKDQLRKLNQQISSLTTQFQQTLLKANNDGAVIVDRQADLDGLTPEQISAAAQAASSRKLDGKWLIALQNTTDQPLLAQLKNRQLRERLYTASITRANGGSDDNVAGVAQIVKLRAQRAALLGYPSHAAYELEDETAGTPDAVNRMLAQLAPPAAANARKEAAAIQQVIDRQAKASHAKPFKLQPWDWAFYSEQVRKSRYNFDESQIKPYFELNNVLQNGVFYAAQQLYGISFKERTDLPVYQKDVRVFEVFDQDGSPLALFLFDPFARDNKQGGAWMNSYVPQSRLFGTKPVVSNNINIVKPPAGKPVLLTFDEVNTMFHEFGHALHGMFSSVQYPMFSGASVPPDFVEYPSQFNEMWSHNPQVLAHYAKHYKTGKPMPRALVNKVLAARKFNAGFETSEYLAAAMLDQAWHQLPAGQTPAAKDVMAFEAKTLQAASSGDGYVVPPRYHTQYFQHIFANGYAAGYYAYIWSDVLAKDTEHWMDTHGGLKRANGDLLRAKVLSRGFSADPSAQFKDFYGRGPEVEPLLEARGLTGVTK</sequence>
<comment type="similarity">
    <text evidence="1 7">Belongs to the peptidase M3 family.</text>
</comment>
<dbReference type="EC" id="3.4.15.5" evidence="9"/>
<dbReference type="GO" id="GO:0006508">
    <property type="term" value="P:proteolysis"/>
    <property type="evidence" value="ECO:0007669"/>
    <property type="project" value="UniProtKB-KW"/>
</dbReference>
<dbReference type="InterPro" id="IPR045090">
    <property type="entry name" value="Pept_M3A_M3B"/>
</dbReference>
<dbReference type="PANTHER" id="PTHR43660:SF1">
    <property type="entry name" value="DIPEPTIDYL CARBOXYPEPTIDASE"/>
    <property type="match status" value="1"/>
</dbReference>
<reference evidence="9 10" key="1">
    <citation type="journal article" date="2004" name="Environ. Microbiol.">
        <title>Phylogeny-function analysis of (meta)genomic libraries: screening for expression of ribosomal RNA genes by large-insert library fluorescent in situ hybridization (LIL-FISH).</title>
        <authorList>
            <person name="Leveau J.H."/>
            <person name="Gerards S."/>
            <person name="de Boer W."/>
            <person name="van Veen J.A."/>
        </authorList>
    </citation>
    <scope>NUCLEOTIDE SEQUENCE [LARGE SCALE GENOMIC DNA]</scope>
    <source>
        <strain evidence="9 10">Ter331</strain>
    </source>
</reference>
<comment type="cofactor">
    <cofactor evidence="7">
        <name>Zn(2+)</name>
        <dbReference type="ChEBI" id="CHEBI:29105"/>
    </cofactor>
    <text evidence="7">Binds 1 zinc ion.</text>
</comment>
<evidence type="ECO:0000256" key="3">
    <source>
        <dbReference type="ARBA" id="ARBA00022723"/>
    </source>
</evidence>
<proteinExistence type="inferred from homology"/>
<evidence type="ECO:0000256" key="5">
    <source>
        <dbReference type="ARBA" id="ARBA00022833"/>
    </source>
</evidence>